<evidence type="ECO:0000313" key="3">
    <source>
        <dbReference type="Ensembl" id="ENSSHBP00005019830.1"/>
    </source>
</evidence>
<dbReference type="PROSITE" id="PS01131">
    <property type="entry name" value="RRNA_A_DIMETH"/>
    <property type="match status" value="1"/>
</dbReference>
<dbReference type="PANTHER" id="PTHR12496">
    <property type="entry name" value="CGI-41 METHYLTRANSFERASE"/>
    <property type="match status" value="1"/>
</dbReference>
<feature type="domain" description="Methyltransferase" evidence="2">
    <location>
        <begin position="259"/>
        <end position="441"/>
    </location>
</feature>
<dbReference type="GeneTree" id="ENSGT00530000063745"/>
<dbReference type="CDD" id="cd02440">
    <property type="entry name" value="AdoMet_MTases"/>
    <property type="match status" value="1"/>
</dbReference>
<reference evidence="3" key="1">
    <citation type="submission" date="2025-08" db="UniProtKB">
        <authorList>
            <consortium name="Ensembl"/>
        </authorList>
    </citation>
    <scope>IDENTIFICATION</scope>
</reference>
<feature type="region of interest" description="Disordered" evidence="1">
    <location>
        <begin position="172"/>
        <end position="192"/>
    </location>
</feature>
<evidence type="ECO:0000259" key="2">
    <source>
        <dbReference type="Pfam" id="PF13679"/>
    </source>
</evidence>
<feature type="region of interest" description="Disordered" evidence="1">
    <location>
        <begin position="621"/>
        <end position="654"/>
    </location>
</feature>
<feature type="compositionally biased region" description="Gly residues" evidence="1">
    <location>
        <begin position="88"/>
        <end position="100"/>
    </location>
</feature>
<dbReference type="OMA" id="RESACHA"/>
<feature type="region of interest" description="Disordered" evidence="1">
    <location>
        <begin position="87"/>
        <end position="148"/>
    </location>
</feature>
<dbReference type="Proteomes" id="UP000472266">
    <property type="component" value="Unplaced"/>
</dbReference>
<dbReference type="InterPro" id="IPR020596">
    <property type="entry name" value="rRNA_Ade_Mease_Trfase_CS"/>
</dbReference>
<dbReference type="Ensembl" id="ENSSHBT00005023671.1">
    <property type="protein sequence ID" value="ENSSHBP00005019830.1"/>
    <property type="gene ID" value="ENSSHBG00005016962.1"/>
</dbReference>
<sequence>MLQRARALRRPPGPVPTISQSIATAGPLGGAAGPLPLPPLPLARAGAGPRRSARRRCRKRRCFRLPRGAARGRATCAACTLRIRSDIAGGGGERGGGGTGTPPEPAPAAAARGGVTGGSDAIARREGADGGGRFPHGRPPPMGLCSGSSSEQPTSSGCCLCTGPCSTPASSISSPRGCGRSSPPPWQAALASAAPPQLARLLGGPDPGGPGPLWPLSLLAFAAASRALSFPRGPPGAAARPPCQSRRLHPLLRRHVKPKKQHEIRRLGNLLQRLSQATGCTHVVDVGAGQGHLSRFLAFGLGFSVTAVEGDGRLAGAAERFDRELLRELHKTGGTGPERPPRRRPPPQPRSPLTPRGPQHVPGRLDPLLPWGEFLLPPNPPAPAARNPLGGPGGATDGQRVLVTGLHACGDLSPALLRHFARSPAVAAVASVGCCYMKLSTPPHPPGYPLSSWVSALPGHELSYRARESACHALEQYRGRLGGGSPRLRAHCYRAVLETLIRGARPGLRRPGVQTVKKAHALSFPQYARLGLPRVGLDPASIPLDSAAVGTMLEQQHQVVAFFSLTLLLAPLVETLILLDRLLYLRERGFHCALVPLFDPRFSPRNLVLVAARCPLGTVLAGLEEEEEEGSEDEAEPPPAGQSPPNPSTGHRPQ</sequence>
<dbReference type="GO" id="GO:0000179">
    <property type="term" value="F:rRNA (adenine-N6,N6-)-dimethyltransferase activity"/>
    <property type="evidence" value="ECO:0007669"/>
    <property type="project" value="InterPro"/>
</dbReference>
<feature type="region of interest" description="Disordered" evidence="1">
    <location>
        <begin position="330"/>
        <end position="364"/>
    </location>
</feature>
<evidence type="ECO:0000256" key="1">
    <source>
        <dbReference type="SAM" id="MobiDB-lite"/>
    </source>
</evidence>
<feature type="compositionally biased region" description="Pro residues" evidence="1">
    <location>
        <begin position="637"/>
        <end position="647"/>
    </location>
</feature>
<reference evidence="3" key="2">
    <citation type="submission" date="2025-09" db="UniProtKB">
        <authorList>
            <consortium name="Ensembl"/>
        </authorList>
    </citation>
    <scope>IDENTIFICATION</scope>
</reference>
<dbReference type="InParanoid" id="A0A672UZC7"/>
<proteinExistence type="predicted"/>
<feature type="compositionally biased region" description="Acidic residues" evidence="1">
    <location>
        <begin position="623"/>
        <end position="636"/>
    </location>
</feature>
<dbReference type="OrthoDB" id="5875367at2759"/>
<dbReference type="InterPro" id="IPR052220">
    <property type="entry name" value="METTL25"/>
</dbReference>
<evidence type="ECO:0000313" key="4">
    <source>
        <dbReference type="Proteomes" id="UP000472266"/>
    </source>
</evidence>
<protein>
    <submittedName>
        <fullName evidence="3">Methyltransferase like 25B</fullName>
    </submittedName>
</protein>
<dbReference type="SUPFAM" id="SSF53335">
    <property type="entry name" value="S-adenosyl-L-methionine-dependent methyltransferases"/>
    <property type="match status" value="1"/>
</dbReference>
<dbReference type="InterPro" id="IPR025714">
    <property type="entry name" value="Methyltranfer_dom"/>
</dbReference>
<dbReference type="Pfam" id="PF13679">
    <property type="entry name" value="Methyltransf_32"/>
    <property type="match status" value="1"/>
</dbReference>
<keyword evidence="4" id="KW-1185">Reference proteome</keyword>
<accession>A0A672UZC7</accession>
<name>A0A672UZC7_STRHB</name>
<feature type="region of interest" description="Disordered" evidence="1">
    <location>
        <begin position="376"/>
        <end position="398"/>
    </location>
</feature>
<dbReference type="PANTHER" id="PTHR12496:SF2">
    <property type="entry name" value="METHYLTRANSFERASE-LIKE PROTEIN 25B"/>
    <property type="match status" value="1"/>
</dbReference>
<organism evidence="3 4">
    <name type="scientific">Strigops habroptila</name>
    <name type="common">Kakapo</name>
    <dbReference type="NCBI Taxonomy" id="2489341"/>
    <lineage>
        <taxon>Eukaryota</taxon>
        <taxon>Metazoa</taxon>
        <taxon>Chordata</taxon>
        <taxon>Craniata</taxon>
        <taxon>Vertebrata</taxon>
        <taxon>Euteleostomi</taxon>
        <taxon>Archelosauria</taxon>
        <taxon>Archosauria</taxon>
        <taxon>Dinosauria</taxon>
        <taxon>Saurischia</taxon>
        <taxon>Theropoda</taxon>
        <taxon>Coelurosauria</taxon>
        <taxon>Aves</taxon>
        <taxon>Neognathae</taxon>
        <taxon>Neoaves</taxon>
        <taxon>Telluraves</taxon>
        <taxon>Australaves</taxon>
        <taxon>Psittaciformes</taxon>
        <taxon>Psittacidae</taxon>
        <taxon>Strigops</taxon>
    </lineage>
</organism>
<dbReference type="InterPro" id="IPR029063">
    <property type="entry name" value="SAM-dependent_MTases_sf"/>
</dbReference>
<gene>
    <name evidence="3" type="primary">METTL25B</name>
</gene>
<feature type="region of interest" description="Disordered" evidence="1">
    <location>
        <begin position="1"/>
        <end position="57"/>
    </location>
</feature>
<dbReference type="AlphaFoldDB" id="A0A672UZC7"/>